<dbReference type="AlphaFoldDB" id="A0A1D2M5L3"/>
<dbReference type="Proteomes" id="UP000094527">
    <property type="component" value="Unassembled WGS sequence"/>
</dbReference>
<keyword evidence="2" id="KW-1185">Reference proteome</keyword>
<comment type="caution">
    <text evidence="1">The sequence shown here is derived from an EMBL/GenBank/DDBJ whole genome shotgun (WGS) entry which is preliminary data.</text>
</comment>
<gene>
    <name evidence="1" type="ORF">Ocin01_18416</name>
</gene>
<name>A0A1D2M5L3_ORCCI</name>
<reference evidence="1 2" key="1">
    <citation type="journal article" date="2016" name="Genome Biol. Evol.">
        <title>Gene Family Evolution Reflects Adaptation to Soil Environmental Stressors in the Genome of the Collembolan Orchesella cincta.</title>
        <authorList>
            <person name="Faddeeva-Vakhrusheva A."/>
            <person name="Derks M.F."/>
            <person name="Anvar S.Y."/>
            <person name="Agamennone V."/>
            <person name="Suring W."/>
            <person name="Smit S."/>
            <person name="van Straalen N.M."/>
            <person name="Roelofs D."/>
        </authorList>
    </citation>
    <scope>NUCLEOTIDE SEQUENCE [LARGE SCALE GENOMIC DNA]</scope>
    <source>
        <tissue evidence="1">Mixed pool</tissue>
    </source>
</reference>
<evidence type="ECO:0000313" key="1">
    <source>
        <dbReference type="EMBL" id="ODM88265.1"/>
    </source>
</evidence>
<dbReference type="InterPro" id="IPR043519">
    <property type="entry name" value="NT_sf"/>
</dbReference>
<organism evidence="1 2">
    <name type="scientific">Orchesella cincta</name>
    <name type="common">Springtail</name>
    <name type="synonym">Podura cincta</name>
    <dbReference type="NCBI Taxonomy" id="48709"/>
    <lineage>
        <taxon>Eukaryota</taxon>
        <taxon>Metazoa</taxon>
        <taxon>Ecdysozoa</taxon>
        <taxon>Arthropoda</taxon>
        <taxon>Hexapoda</taxon>
        <taxon>Collembola</taxon>
        <taxon>Entomobryomorpha</taxon>
        <taxon>Entomobryoidea</taxon>
        <taxon>Orchesellidae</taxon>
        <taxon>Orchesellinae</taxon>
        <taxon>Orchesella</taxon>
    </lineage>
</organism>
<dbReference type="SUPFAM" id="SSF81301">
    <property type="entry name" value="Nucleotidyltransferase"/>
    <property type="match status" value="1"/>
</dbReference>
<dbReference type="Gene3D" id="3.30.460.10">
    <property type="entry name" value="Beta Polymerase, domain 2"/>
    <property type="match status" value="1"/>
</dbReference>
<dbReference type="EMBL" id="LJIJ01003863">
    <property type="protein sequence ID" value="ODM88265.1"/>
    <property type="molecule type" value="Genomic_DNA"/>
</dbReference>
<accession>A0A1D2M5L3</accession>
<evidence type="ECO:0000313" key="2">
    <source>
        <dbReference type="Proteomes" id="UP000094527"/>
    </source>
</evidence>
<proteinExistence type="predicted"/>
<sequence>MRVSAELIEFSDSINPSKGYISKGTELVEDVYTKLKGVHNSGTLSRFKVDRESYGGSVGKKTSVIYPDFDCVVFLNNVKPPLTTFLKELKSF</sequence>
<protein>
    <submittedName>
        <fullName evidence="1">Large proline-rich protein bag6-B</fullName>
    </submittedName>
</protein>